<evidence type="ECO:0000256" key="1">
    <source>
        <dbReference type="ARBA" id="ARBA00001968"/>
    </source>
</evidence>
<dbReference type="Pfam" id="PF13359">
    <property type="entry name" value="DDE_Tnp_4"/>
    <property type="match status" value="1"/>
</dbReference>
<sequence>MIGDLELDFQLLLLLWDDEDDEIEDETQLENDALSAILLAYSTAETYQSVKSEQRAATRTYLKRLELLPHPWKTSPWQSLFVSCNDRAFITTMGLDVETFNLILNGGFSEKWNTTRVTRPDRPGTAHPRLSRRSLDAAGALGLILHYLNSTISDINLCQIFALIPSTVNRYIDFSLALLLETLRQLPGAHIRWLTGHEFEHCNNIVIRRHPLLTGAFGTMDGLNVPVQASADEDIENATYNGWLHSHFVSLVIAFASTGEIIGCRLNAPGSWHDARIARPIYEKLEMATPDGFYLVTDTAFPQGTDRIRGKIRAPMKENTRLPLDAAERQLALNFDRQLLSFRQTAEWGMRAIQGSFGRLRVPLPIKDSSRRGNILEVCLRLHQLRTRKVGINQIYTVYVTMWTEDAEQDRIYHQFKNIFFSEQRKVDRVARFHLIESWE</sequence>
<keyword evidence="5" id="KW-1185">Reference proteome</keyword>
<evidence type="ECO:0000313" key="5">
    <source>
        <dbReference type="Proteomes" id="UP000054144"/>
    </source>
</evidence>
<dbReference type="AlphaFoldDB" id="A0A0D7AFL0"/>
<dbReference type="InterPro" id="IPR027806">
    <property type="entry name" value="HARBI1_dom"/>
</dbReference>
<proteinExistence type="predicted"/>
<dbReference type="Proteomes" id="UP000054144">
    <property type="component" value="Unassembled WGS sequence"/>
</dbReference>
<dbReference type="GO" id="GO:0046872">
    <property type="term" value="F:metal ion binding"/>
    <property type="evidence" value="ECO:0007669"/>
    <property type="project" value="UniProtKB-KW"/>
</dbReference>
<evidence type="ECO:0000259" key="3">
    <source>
        <dbReference type="Pfam" id="PF13359"/>
    </source>
</evidence>
<dbReference type="PANTHER" id="PTHR48471:SF1">
    <property type="entry name" value="DDE TNP4 DOMAIN-CONTAINING PROTEIN"/>
    <property type="match status" value="1"/>
</dbReference>
<accession>A0A0D7AFL0</accession>
<dbReference type="OrthoDB" id="78198at2759"/>
<keyword evidence="2" id="KW-0479">Metal-binding</keyword>
<dbReference type="EMBL" id="KN881823">
    <property type="protein sequence ID" value="KIY48681.1"/>
    <property type="molecule type" value="Genomic_DNA"/>
</dbReference>
<dbReference type="PANTHER" id="PTHR48471">
    <property type="entry name" value="DDE TNP4 DOMAIN-CONTAINING PROTEIN"/>
    <property type="match status" value="1"/>
</dbReference>
<name>A0A0D7AFL0_9AGAR</name>
<gene>
    <name evidence="4" type="ORF">FISHEDRAFT_42869</name>
</gene>
<organism evidence="4 5">
    <name type="scientific">Fistulina hepatica ATCC 64428</name>
    <dbReference type="NCBI Taxonomy" id="1128425"/>
    <lineage>
        <taxon>Eukaryota</taxon>
        <taxon>Fungi</taxon>
        <taxon>Dikarya</taxon>
        <taxon>Basidiomycota</taxon>
        <taxon>Agaricomycotina</taxon>
        <taxon>Agaricomycetes</taxon>
        <taxon>Agaricomycetidae</taxon>
        <taxon>Agaricales</taxon>
        <taxon>Fistulinaceae</taxon>
        <taxon>Fistulina</taxon>
    </lineage>
</organism>
<comment type="cofactor">
    <cofactor evidence="1">
        <name>a divalent metal cation</name>
        <dbReference type="ChEBI" id="CHEBI:60240"/>
    </cofactor>
</comment>
<protein>
    <recommendedName>
        <fullName evidence="3">DDE Tnp4 domain-containing protein</fullName>
    </recommendedName>
</protein>
<reference evidence="4 5" key="1">
    <citation type="journal article" date="2015" name="Fungal Genet. Biol.">
        <title>Evolution of novel wood decay mechanisms in Agaricales revealed by the genome sequences of Fistulina hepatica and Cylindrobasidium torrendii.</title>
        <authorList>
            <person name="Floudas D."/>
            <person name="Held B.W."/>
            <person name="Riley R."/>
            <person name="Nagy L.G."/>
            <person name="Koehler G."/>
            <person name="Ransdell A.S."/>
            <person name="Younus H."/>
            <person name="Chow J."/>
            <person name="Chiniquy J."/>
            <person name="Lipzen A."/>
            <person name="Tritt A."/>
            <person name="Sun H."/>
            <person name="Haridas S."/>
            <person name="LaButti K."/>
            <person name="Ohm R.A."/>
            <person name="Kues U."/>
            <person name="Blanchette R.A."/>
            <person name="Grigoriev I.V."/>
            <person name="Minto R.E."/>
            <person name="Hibbett D.S."/>
        </authorList>
    </citation>
    <scope>NUCLEOTIDE SEQUENCE [LARGE SCALE GENOMIC DNA]</scope>
    <source>
        <strain evidence="4 5">ATCC 64428</strain>
    </source>
</reference>
<feature type="domain" description="DDE Tnp4" evidence="3">
    <location>
        <begin position="220"/>
        <end position="384"/>
    </location>
</feature>
<evidence type="ECO:0000313" key="4">
    <source>
        <dbReference type="EMBL" id="KIY48681.1"/>
    </source>
</evidence>
<evidence type="ECO:0000256" key="2">
    <source>
        <dbReference type="ARBA" id="ARBA00022723"/>
    </source>
</evidence>